<dbReference type="GO" id="GO:0006313">
    <property type="term" value="P:DNA transposition"/>
    <property type="evidence" value="ECO:0007669"/>
    <property type="project" value="InterPro"/>
</dbReference>
<dbReference type="GO" id="GO:0003677">
    <property type="term" value="F:DNA binding"/>
    <property type="evidence" value="ECO:0007669"/>
    <property type="project" value="InterPro"/>
</dbReference>
<organism evidence="2 3">
    <name type="scientific">Acidipropionibacterium jensenii</name>
    <dbReference type="NCBI Taxonomy" id="1749"/>
    <lineage>
        <taxon>Bacteria</taxon>
        <taxon>Bacillati</taxon>
        <taxon>Actinomycetota</taxon>
        <taxon>Actinomycetes</taxon>
        <taxon>Propionibacteriales</taxon>
        <taxon>Propionibacteriaceae</taxon>
        <taxon>Acidipropionibacterium</taxon>
    </lineage>
</organism>
<dbReference type="Pfam" id="PF01609">
    <property type="entry name" value="DDE_Tnp_1"/>
    <property type="match status" value="1"/>
</dbReference>
<dbReference type="AlphaFoldDB" id="A0A448NZF5"/>
<dbReference type="PANTHER" id="PTHR34614">
    <property type="match status" value="1"/>
</dbReference>
<dbReference type="NCBIfam" id="NF033559">
    <property type="entry name" value="transpos_IS1634"/>
    <property type="match status" value="1"/>
</dbReference>
<dbReference type="OrthoDB" id="3722616at2"/>
<protein>
    <submittedName>
        <fullName evidence="2">Transposase</fullName>
    </submittedName>
</protein>
<dbReference type="RefSeq" id="WP_126412709.1">
    <property type="nucleotide sequence ID" value="NZ_LR134473.1"/>
</dbReference>
<reference evidence="2 3" key="1">
    <citation type="submission" date="2018-12" db="EMBL/GenBank/DDBJ databases">
        <authorList>
            <consortium name="Pathogen Informatics"/>
        </authorList>
    </citation>
    <scope>NUCLEOTIDE SEQUENCE [LARGE SCALE GENOMIC DNA]</scope>
    <source>
        <strain evidence="2 3">NCTC13652</strain>
    </source>
</reference>
<dbReference type="GO" id="GO:0004803">
    <property type="term" value="F:transposase activity"/>
    <property type="evidence" value="ECO:0007669"/>
    <property type="project" value="InterPro"/>
</dbReference>
<gene>
    <name evidence="2" type="ORF">NCTC13652_01530</name>
</gene>
<dbReference type="InterPro" id="IPR047654">
    <property type="entry name" value="IS1634_transpos"/>
</dbReference>
<dbReference type="InterPro" id="IPR012337">
    <property type="entry name" value="RNaseH-like_sf"/>
</dbReference>
<name>A0A448NZF5_9ACTN</name>
<dbReference type="Proteomes" id="UP000277858">
    <property type="component" value="Chromosome"/>
</dbReference>
<evidence type="ECO:0000313" key="3">
    <source>
        <dbReference type="Proteomes" id="UP000277858"/>
    </source>
</evidence>
<feature type="domain" description="Transposase IS4-like" evidence="1">
    <location>
        <begin position="200"/>
        <end position="488"/>
    </location>
</feature>
<keyword evidence="3" id="KW-1185">Reference proteome</keyword>
<evidence type="ECO:0000313" key="2">
    <source>
        <dbReference type="EMBL" id="VEI03330.1"/>
    </source>
</evidence>
<accession>A0A448NZF5</accession>
<dbReference type="EMBL" id="LR134473">
    <property type="protein sequence ID" value="VEI03330.1"/>
    <property type="molecule type" value="Genomic_DNA"/>
</dbReference>
<dbReference type="SUPFAM" id="SSF53098">
    <property type="entry name" value="Ribonuclease H-like"/>
    <property type="match status" value="1"/>
</dbReference>
<proteinExistence type="predicted"/>
<sequence length="547" mass="60130">MTYVRTVRTGSGAVAVQIAEKRRGRRIIVEHVGSAHSDEELAVLRTTARARIEQLSGQEPLDLGVEIPVAVEESFTEPVVQDRLTGEDSGRHESSALARPAQVVSTASDLLWSVLDRAYRRLGFDAVADQVFEQVVVARIVEPTSKLAVGRVLTGLGQDPPHHITIYRHLARAQDRDYRAVITDACHRYSAGGGEVTLVLYDVTTLYFEAENEDSLRKVGYSKERRVDPQIVVGLLVDRWGFPLQIGCFPGNKAETTTLIPIVEAYRSAHEIADMVVVADAGMLSASNLEALDGAGLRFIVGSRSVKAPSDLAGHFHWNGTAFDDGQIIDTITPRTARRKTCHPRSRRAEPVWDPAGSTDSWRAVWQYSRKRAVRDSATLTAQENRAKAVVDGDRPARKPRFVSASANGLSLDHKAIDRARQLVGLKGYVTNIPVSVMTPVQVIGAYHDLWHVEDSFRMAKSDLRARPIFHRLSDSIEAHLTTAFAALAVSRYLRQVTGLSVKRIVHTLAPLRSATLEINGSLHTIKPQTTPEARAIINAIESDAGH</sequence>
<dbReference type="STRING" id="1122997.GCA_000425285_01816"/>
<evidence type="ECO:0000259" key="1">
    <source>
        <dbReference type="Pfam" id="PF01609"/>
    </source>
</evidence>
<dbReference type="PANTHER" id="PTHR34614:SF2">
    <property type="entry name" value="TRANSPOSASE IS4-LIKE DOMAIN-CONTAINING PROTEIN"/>
    <property type="match status" value="1"/>
</dbReference>
<dbReference type="InterPro" id="IPR002559">
    <property type="entry name" value="Transposase_11"/>
</dbReference>